<evidence type="ECO:0000259" key="3">
    <source>
        <dbReference type="Pfam" id="PF24410"/>
    </source>
</evidence>
<evidence type="ECO:0000313" key="4">
    <source>
        <dbReference type="EMBL" id="MCD5314846.1"/>
    </source>
</evidence>
<dbReference type="GO" id="GO:0006508">
    <property type="term" value="P:proteolysis"/>
    <property type="evidence" value="ECO:0007669"/>
    <property type="project" value="InterPro"/>
</dbReference>
<dbReference type="InterPro" id="IPR020575">
    <property type="entry name" value="Hsp90_N"/>
</dbReference>
<protein>
    <submittedName>
        <fullName evidence="4">Caspase family protein</fullName>
    </submittedName>
</protein>
<dbReference type="InterPro" id="IPR052039">
    <property type="entry name" value="Caspase-related_regulators"/>
</dbReference>
<feature type="domain" description="wHTH-Hsp90 Na associated" evidence="3">
    <location>
        <begin position="1596"/>
        <end position="1650"/>
    </location>
</feature>
<name>A0A9X1SWJ7_9ACTN</name>
<feature type="domain" description="Peptidase C14 caspase" evidence="1">
    <location>
        <begin position="42"/>
        <end position="258"/>
    </location>
</feature>
<dbReference type="Pfam" id="PF24410">
    <property type="entry name" value="wHTH-HSP90_Na-assoc"/>
    <property type="match status" value="1"/>
</dbReference>
<dbReference type="SUPFAM" id="SSF52129">
    <property type="entry name" value="Caspase-like"/>
    <property type="match status" value="1"/>
</dbReference>
<dbReference type="InterPro" id="IPR029030">
    <property type="entry name" value="Caspase-like_dom_sf"/>
</dbReference>
<dbReference type="Pfam" id="PF24401">
    <property type="entry name" value="iHD-CE"/>
    <property type="match status" value="1"/>
</dbReference>
<gene>
    <name evidence="4" type="ORF">LR394_28485</name>
</gene>
<dbReference type="GO" id="GO:0004197">
    <property type="term" value="F:cysteine-type endopeptidase activity"/>
    <property type="evidence" value="ECO:0007669"/>
    <property type="project" value="InterPro"/>
</dbReference>
<dbReference type="InterPro" id="IPR011600">
    <property type="entry name" value="Pept_C14_caspase"/>
</dbReference>
<dbReference type="PRINTS" id="PR00775">
    <property type="entry name" value="HEATSHOCK90"/>
</dbReference>
<dbReference type="Proteomes" id="UP001138997">
    <property type="component" value="Unassembled WGS sequence"/>
</dbReference>
<evidence type="ECO:0000259" key="1">
    <source>
        <dbReference type="Pfam" id="PF00656"/>
    </source>
</evidence>
<dbReference type="InterPro" id="IPR036890">
    <property type="entry name" value="HATPase_C_sf"/>
</dbReference>
<comment type="caution">
    <text evidence="4">The sequence shown here is derived from an EMBL/GenBank/DDBJ whole genome shotgun (WGS) entry which is preliminary data.</text>
</comment>
<accession>A0A9X1SWJ7</accession>
<dbReference type="Pfam" id="PF00656">
    <property type="entry name" value="Peptidase_C14"/>
    <property type="match status" value="1"/>
</dbReference>
<organism evidence="4 5">
    <name type="scientific">Kineosporia babensis</name>
    <dbReference type="NCBI Taxonomy" id="499548"/>
    <lineage>
        <taxon>Bacteria</taxon>
        <taxon>Bacillati</taxon>
        <taxon>Actinomycetota</taxon>
        <taxon>Actinomycetes</taxon>
        <taxon>Kineosporiales</taxon>
        <taxon>Kineosporiaceae</taxon>
        <taxon>Kineosporia</taxon>
    </lineage>
</organism>
<dbReference type="PANTHER" id="PTHR22576:SF37">
    <property type="entry name" value="MUCOSA-ASSOCIATED LYMPHOID TISSUE LYMPHOMA TRANSLOCATION PROTEIN 1"/>
    <property type="match status" value="1"/>
</dbReference>
<evidence type="ECO:0000313" key="5">
    <source>
        <dbReference type="Proteomes" id="UP001138997"/>
    </source>
</evidence>
<proteinExistence type="predicted"/>
<dbReference type="InterPro" id="IPR056506">
    <property type="entry name" value="iHD-CE"/>
</dbReference>
<dbReference type="Gene3D" id="3.40.50.1460">
    <property type="match status" value="1"/>
</dbReference>
<dbReference type="RefSeq" id="WP_231447650.1">
    <property type="nucleotide sequence ID" value="NZ_JAJOMB010000018.1"/>
</dbReference>
<reference evidence="4" key="1">
    <citation type="submission" date="2021-11" db="EMBL/GenBank/DDBJ databases">
        <title>Streptomyces corallinus and Kineosporia corallina sp. nov., two new coral-derived marine actinobacteria.</title>
        <authorList>
            <person name="Buangrab K."/>
            <person name="Sutthacheep M."/>
            <person name="Yeemin T."/>
            <person name="Harunari E."/>
            <person name="Igarashi Y."/>
            <person name="Sripreechasak P."/>
            <person name="Kanchanasin P."/>
            <person name="Tanasupawat S."/>
            <person name="Phongsopitanun W."/>
        </authorList>
    </citation>
    <scope>NUCLEOTIDE SEQUENCE</scope>
    <source>
        <strain evidence="4">JCM 31032</strain>
    </source>
</reference>
<sequence length="1660" mass="184828">MAKWPLFSNRTPCIAFVRHYRHGRLPAHWSSEHRKDTVVEQRTALLIGVPAYDDQDRFSSLDEPVRADLGLMTRVLREGEYQVEPFGLGDEQPTAGRIQRKIRQALEQAPENGVLLIYFSGHGVVIDGRGYLVPQDAYAGPNGPYPDDLVPVVPRDLRACRARLVLIVADACRSQPLTEPMVVNEGLPSPPKGSLVVINSCLVGESARFSPEGSHFTKAFAETLDRRHSARTLDAVFRAVETQMARTYRGDGAQRQTPVRAIASNVPGPPEEILICEGDKVGDAWRNAASNTDLWKRTALPAPAVEEIKRAVQATVGSCAERWSRSQERFKLRSGMKDEWSDQNYPVRVLGALEACLPQTALLSGLELAAVISAPFIREVTLGNGLVDAGEISPDDFTRRYDEGARHDLELTHGLHEHVRRRAEGLAKRDHLVARDALALWLVHRWLAERPAPAKDATVQALCKDLVTKVSATAPGAVSGHETALMFQVLSQCVDADPTDSPLLEKVRSTAFDSRFRALAGFLVLSGAMAADPRRMPSVVVDHIGISSEVSVPTVQAALRQTRWTRQDNTITLNAPGCDHAAIYAALTEVFKRVRSTTTVFAGLEPDPGLTESRPQELRSMLRPAVDADGQPMFDKSLPRFRISDDKIRELLMGRQLYGDPKLALRELYQNALDACRYRNVRREYCDRTGNRVAPWEGTIVFRQDRDETGRAYIECEDNGVGMSEDVLRYTFASAGDRFVHRAQFRMEQAKWSALKPPLRLIPNSQFGVGVFSYFMIAEEIEIWTRPVDPDGDPEGPEVKAQIASSGSLFQISKADRKRLPMGGTIIRLYLNLDEELFAARSLREFLWVSEFRVEAQEGNTKDIWVPGELHTLPGVSSQRQYKDDLWWVDGVGALLADGIRTNEERYGLVVNLRDKHVPQFSVDRNTLQAWDQAWVDQQIDDSLPTVLDWGRLTLSWLWQVSESMPVVAEKIYQGLAQAEKTFPVEPPWGNARPAPALRVGCLPLDEYILDGRTGPSFDASDQWLPTWRAAVWSGLSSALTGRGLAMAAETDGFAVPGPIDGVLLTRLWDAALTGRGTVRVGRPHALELVDVLVDEVETPVQLLRRLRRYAVVGLDLSSARELPPVRHHRFVDRDTDLPEQTENAALLPAVLAWSPPGQERRTALAGHLAKVSRNLQASLGEVVKRSRELVPVGWISPLEGAGTELLERVCDDADVKALTGLYRSHELTMSLAVRPIQVLRLAVDLSCTVGEVLERYDLFAPLGFRVVGREKYPPDMSDIERAALEFVENAGDQLTQLHIYLLAVRLKHTVDEIVDGLERLRSMGFLNLPEPSQLDGPELTPDENDLIADHLVTTDYHRDQAEVVTGWQGLSRVLRRIGSCHKPDFERQLGRYGRLATILAEQHVVSAAEVVDTSSMFDCSVAEAFETLTKVLPATCIPDLPEAVRSSTLHGRDLDLDVLTDEPHYGQPRLPGLSWSLNPMRLADTALYHRLSIAEYLERLEPGRALGAHLPELDQAQQAMLTDRPADRHDAEILQQVDQFGIESTLGEVTALHLVQIAGRYGWTLSQAHQRLARFTPFGVELQYPAQACDDQIVFWQDLLVITEYLDGQAPVLSGNVSRSHLARCVEEVGDPVQTVISRLRRFAPLFGYQIDLLEESDD</sequence>
<dbReference type="InterPro" id="IPR056507">
    <property type="entry name" value="wHTH-HSP90_Na-assoc"/>
</dbReference>
<evidence type="ECO:0000259" key="2">
    <source>
        <dbReference type="Pfam" id="PF24401"/>
    </source>
</evidence>
<dbReference type="EMBL" id="JAJOMB010000018">
    <property type="protein sequence ID" value="MCD5314846.1"/>
    <property type="molecule type" value="Genomic_DNA"/>
</dbReference>
<dbReference type="PANTHER" id="PTHR22576">
    <property type="entry name" value="MUCOSA ASSOCIATED LYMPHOID TISSUE LYMPHOMA TRANSLOCATION PROTEIN 1/PARACASPASE"/>
    <property type="match status" value="1"/>
</dbReference>
<dbReference type="SUPFAM" id="SSF55874">
    <property type="entry name" value="ATPase domain of HSP90 chaperone/DNA topoisomerase II/histidine kinase"/>
    <property type="match status" value="1"/>
</dbReference>
<dbReference type="Gene3D" id="3.30.565.10">
    <property type="entry name" value="Histidine kinase-like ATPase, C-terminal domain"/>
    <property type="match status" value="1"/>
</dbReference>
<keyword evidence="5" id="KW-1185">Reference proteome</keyword>
<feature type="domain" description="iHD-CE" evidence="2">
    <location>
        <begin position="285"/>
        <end position="594"/>
    </location>
</feature>